<dbReference type="PANTHER" id="PTHR43081">
    <property type="entry name" value="ADENYLATE CYCLASE, TERMINAL-DIFFERENTIATION SPECIFIC-RELATED"/>
    <property type="match status" value="1"/>
</dbReference>
<comment type="caution">
    <text evidence="2">The sequence shown here is derived from an EMBL/GenBank/DDBJ whole genome shotgun (WGS) entry which is preliminary data.</text>
</comment>
<protein>
    <submittedName>
        <fullName evidence="2">Adenylate cyclase</fullName>
        <ecNumber evidence="2">4.6.1.1</ecNumber>
    </submittedName>
</protein>
<reference evidence="2 3" key="1">
    <citation type="submission" date="2020-08" db="EMBL/GenBank/DDBJ databases">
        <title>Genomic Encyclopedia of Type Strains, Phase IV (KMG-IV): sequencing the most valuable type-strain genomes for metagenomic binning, comparative biology and taxonomic classification.</title>
        <authorList>
            <person name="Goeker M."/>
        </authorList>
    </citation>
    <scope>NUCLEOTIDE SEQUENCE [LARGE SCALE GENOMIC DNA]</scope>
    <source>
        <strain evidence="2 3">DSM 12706</strain>
    </source>
</reference>
<dbReference type="Pfam" id="PF00211">
    <property type="entry name" value="Guanylate_cyc"/>
    <property type="match status" value="1"/>
</dbReference>
<dbReference type="InterPro" id="IPR001054">
    <property type="entry name" value="A/G_cyclase"/>
</dbReference>
<dbReference type="Gene3D" id="3.30.70.1230">
    <property type="entry name" value="Nucleotide cyclase"/>
    <property type="match status" value="1"/>
</dbReference>
<feature type="domain" description="Guanylate cyclase" evidence="1">
    <location>
        <begin position="261"/>
        <end position="396"/>
    </location>
</feature>
<dbReference type="PROSITE" id="PS50125">
    <property type="entry name" value="GUANYLATE_CYCLASE_2"/>
    <property type="match status" value="1"/>
</dbReference>
<keyword evidence="3" id="KW-1185">Reference proteome</keyword>
<proteinExistence type="predicted"/>
<dbReference type="SUPFAM" id="SSF55073">
    <property type="entry name" value="Nucleotide cyclase"/>
    <property type="match status" value="1"/>
</dbReference>
<dbReference type="EMBL" id="JACHIH010000005">
    <property type="protein sequence ID" value="MBB5046656.1"/>
    <property type="molecule type" value="Genomic_DNA"/>
</dbReference>
<evidence type="ECO:0000313" key="2">
    <source>
        <dbReference type="EMBL" id="MBB5046656.1"/>
    </source>
</evidence>
<dbReference type="GO" id="GO:0035556">
    <property type="term" value="P:intracellular signal transduction"/>
    <property type="evidence" value="ECO:0007669"/>
    <property type="project" value="InterPro"/>
</dbReference>
<name>A0A7W8DZ91_9BRAD</name>
<sequence>MIPGSKFGSLLRWYGQLLTWVQRLSAYRTLSAGSEKDPQKINESQVARELHLRQIVRWIAERATALDNGSGFLDELCTKLRAEGLPLWRVSVVVPAIDPSVRGFSIDWQRERGTSLLSVAYGDGIIDAFERSPVYALLAEGRTFARWRLNDKLCPTRPIPALVDLHAEGGTDYVLHLIWFAPGTALKGVAVSFATDAPSGFNDQDVAMVAEVLPSLGLAMCKFSLSRTLHETLGIYLGSETSSRVLNGNIRRGEGETVAAAILLADFRAFTALADRDDPVKVVGWLDEHFDAVGEPIARCGGEILKFTGDGFLGIFRVQEPENQSSTICGMALDAAVQALSLNHALNDRRRSTGLPELEVDLVLHFGDVVYGNVGASRRLDFTVIGRAVNEASRIEELCDRVCRSILVSDTFAERCGRPLELIGSFVLRGLERKQQIWAPLG</sequence>
<dbReference type="PANTHER" id="PTHR43081:SF11">
    <property type="entry name" value="BLR2264 PROTEIN"/>
    <property type="match status" value="1"/>
</dbReference>
<dbReference type="Proteomes" id="UP000542353">
    <property type="component" value="Unassembled WGS sequence"/>
</dbReference>
<dbReference type="AlphaFoldDB" id="A0A7W8DZ91"/>
<dbReference type="GO" id="GO:0006171">
    <property type="term" value="P:cAMP biosynthetic process"/>
    <property type="evidence" value="ECO:0007669"/>
    <property type="project" value="TreeGrafter"/>
</dbReference>
<gene>
    <name evidence="2" type="ORF">HNR60_001404</name>
</gene>
<dbReference type="InterPro" id="IPR050697">
    <property type="entry name" value="Adenylyl/Guanylyl_Cyclase_3/4"/>
</dbReference>
<dbReference type="SMART" id="SM00044">
    <property type="entry name" value="CYCc"/>
    <property type="match status" value="1"/>
</dbReference>
<dbReference type="CDD" id="cd07302">
    <property type="entry name" value="CHD"/>
    <property type="match status" value="1"/>
</dbReference>
<keyword evidence="2" id="KW-0456">Lyase</keyword>
<evidence type="ECO:0000259" key="1">
    <source>
        <dbReference type="PROSITE" id="PS50125"/>
    </source>
</evidence>
<evidence type="ECO:0000313" key="3">
    <source>
        <dbReference type="Proteomes" id="UP000542353"/>
    </source>
</evidence>
<dbReference type="RefSeq" id="WP_347339316.1">
    <property type="nucleotide sequence ID" value="NZ_JACHIH010000005.1"/>
</dbReference>
<dbReference type="EC" id="4.6.1.1" evidence="2"/>
<dbReference type="GO" id="GO:0004016">
    <property type="term" value="F:adenylate cyclase activity"/>
    <property type="evidence" value="ECO:0007669"/>
    <property type="project" value="UniProtKB-EC"/>
</dbReference>
<accession>A0A7W8DZ91</accession>
<organism evidence="2 3">
    <name type="scientific">Rhodopseudomonas rhenobacensis</name>
    <dbReference type="NCBI Taxonomy" id="87461"/>
    <lineage>
        <taxon>Bacteria</taxon>
        <taxon>Pseudomonadati</taxon>
        <taxon>Pseudomonadota</taxon>
        <taxon>Alphaproteobacteria</taxon>
        <taxon>Hyphomicrobiales</taxon>
        <taxon>Nitrobacteraceae</taxon>
        <taxon>Rhodopseudomonas</taxon>
    </lineage>
</organism>
<dbReference type="InterPro" id="IPR029787">
    <property type="entry name" value="Nucleotide_cyclase"/>
</dbReference>